<reference evidence="1 2" key="1">
    <citation type="submission" date="2018-06" db="EMBL/GenBank/DDBJ databases">
        <authorList>
            <consortium name="Pathogen Informatics"/>
            <person name="Doyle S."/>
        </authorList>
    </citation>
    <scope>NUCLEOTIDE SEQUENCE [LARGE SCALE GENOMIC DNA]</scope>
    <source>
        <strain evidence="1 2">NCTC12022</strain>
    </source>
</reference>
<protein>
    <submittedName>
        <fullName evidence="1">Uncharacterized protein</fullName>
    </submittedName>
</protein>
<evidence type="ECO:0000313" key="1">
    <source>
        <dbReference type="EMBL" id="SPX59514.1"/>
    </source>
</evidence>
<sequence>MTKMVLFDIGKNLLFNAKNLLTYGANRWLNI</sequence>
<gene>
    <name evidence="1" type="ORF">NCTC12022_00337</name>
</gene>
<name>A0A2X1QL27_9GAMM</name>
<dbReference type="AlphaFoldDB" id="A0A2X1QL27"/>
<dbReference type="Proteomes" id="UP000251942">
    <property type="component" value="Unassembled WGS sequence"/>
</dbReference>
<evidence type="ECO:0000313" key="2">
    <source>
        <dbReference type="Proteomes" id="UP000251942"/>
    </source>
</evidence>
<accession>A0A2X1QL27</accession>
<organism evidence="1 2">
    <name type="scientific">Legionella feeleii</name>
    <dbReference type="NCBI Taxonomy" id="453"/>
    <lineage>
        <taxon>Bacteria</taxon>
        <taxon>Pseudomonadati</taxon>
        <taxon>Pseudomonadota</taxon>
        <taxon>Gammaproteobacteria</taxon>
        <taxon>Legionellales</taxon>
        <taxon>Legionellaceae</taxon>
        <taxon>Legionella</taxon>
    </lineage>
</organism>
<dbReference type="EMBL" id="UASS01000001">
    <property type="protein sequence ID" value="SPX59514.1"/>
    <property type="molecule type" value="Genomic_DNA"/>
</dbReference>
<proteinExistence type="predicted"/>